<dbReference type="Pfam" id="PF11427">
    <property type="entry name" value="HTH_Tnp_Tc3_1"/>
    <property type="match status" value="1"/>
</dbReference>
<name>A0A7I4YDQ1_HAECO</name>
<dbReference type="Pfam" id="PF21517">
    <property type="entry name" value="HTH_Tnp_Tc3_2_like"/>
    <property type="match status" value="1"/>
</dbReference>
<dbReference type="WBParaSite" id="HCON_00083170-00001">
    <property type="protein sequence ID" value="HCON_00083170-00001"/>
    <property type="gene ID" value="HCON_00083170"/>
</dbReference>
<proteinExistence type="predicted"/>
<sequence length="163" mass="18573">MGRGSLLSDFEKGQILAKKEQGLSNRGIARDLGRSHTVVDNFIKNAEEYGTRRSAGRPSLSDRDKRRISREASNSTKSCMEIRSSLDLNASKGTVPFARRCSRTEWNKVVFSDEKKFNCDGPDGNRFYWHDLRKEKLHFSRRNFKGGGVMVWAAISSSKRIRL</sequence>
<evidence type="ECO:0000256" key="2">
    <source>
        <dbReference type="SAM" id="MobiDB-lite"/>
    </source>
</evidence>
<dbReference type="GO" id="GO:0005634">
    <property type="term" value="C:nucleus"/>
    <property type="evidence" value="ECO:0007669"/>
    <property type="project" value="UniProtKB-SubCell"/>
</dbReference>
<feature type="domain" description="Transposable element Tc3 transposase-like DNA-binding HTH" evidence="4">
    <location>
        <begin position="63"/>
        <end position="95"/>
    </location>
</feature>
<accession>A0A7I4YDQ1</accession>
<feature type="region of interest" description="Disordered" evidence="2">
    <location>
        <begin position="50"/>
        <end position="76"/>
    </location>
</feature>
<evidence type="ECO:0000259" key="3">
    <source>
        <dbReference type="Pfam" id="PF11427"/>
    </source>
</evidence>
<evidence type="ECO:0000259" key="4">
    <source>
        <dbReference type="Pfam" id="PF21517"/>
    </source>
</evidence>
<dbReference type="OMA" id="FLNDPEC"/>
<dbReference type="AlphaFoldDB" id="A0A7I4YDQ1"/>
<comment type="subcellular location">
    <subcellularLocation>
        <location evidence="1">Nucleus</location>
    </subcellularLocation>
</comment>
<dbReference type="Proteomes" id="UP000025227">
    <property type="component" value="Unplaced"/>
</dbReference>
<evidence type="ECO:0000256" key="1">
    <source>
        <dbReference type="ARBA" id="ARBA00004123"/>
    </source>
</evidence>
<dbReference type="SUPFAM" id="SSF46689">
    <property type="entry name" value="Homeodomain-like"/>
    <property type="match status" value="2"/>
</dbReference>
<reference evidence="6" key="1">
    <citation type="submission" date="2020-12" db="UniProtKB">
        <authorList>
            <consortium name="WormBaseParasite"/>
        </authorList>
    </citation>
    <scope>IDENTIFICATION</scope>
    <source>
        <strain evidence="6">MHco3</strain>
    </source>
</reference>
<feature type="domain" description="Tc3 transposase DNA binding" evidence="3">
    <location>
        <begin position="3"/>
        <end position="51"/>
    </location>
</feature>
<protein>
    <submittedName>
        <fullName evidence="6">HTH_Tnp_Tc3_1 domain-containing protein</fullName>
    </submittedName>
</protein>
<organism evidence="5 6">
    <name type="scientific">Haemonchus contortus</name>
    <name type="common">Barber pole worm</name>
    <dbReference type="NCBI Taxonomy" id="6289"/>
    <lineage>
        <taxon>Eukaryota</taxon>
        <taxon>Metazoa</taxon>
        <taxon>Ecdysozoa</taxon>
        <taxon>Nematoda</taxon>
        <taxon>Chromadorea</taxon>
        <taxon>Rhabditida</taxon>
        <taxon>Rhabditina</taxon>
        <taxon>Rhabditomorpha</taxon>
        <taxon>Strongyloidea</taxon>
        <taxon>Trichostrongylidae</taxon>
        <taxon>Haemonchus</taxon>
    </lineage>
</organism>
<dbReference type="Gene3D" id="1.10.10.10">
    <property type="entry name" value="Winged helix-like DNA-binding domain superfamily/Winged helix DNA-binding domain"/>
    <property type="match status" value="1"/>
</dbReference>
<dbReference type="InterPro" id="IPR036388">
    <property type="entry name" value="WH-like_DNA-bd_sf"/>
</dbReference>
<evidence type="ECO:0000313" key="5">
    <source>
        <dbReference type="Proteomes" id="UP000025227"/>
    </source>
</evidence>
<keyword evidence="5" id="KW-1185">Reference proteome</keyword>
<dbReference type="InterPro" id="IPR025898">
    <property type="entry name" value="Tc3_transposase_DNA-bd_dom"/>
</dbReference>
<dbReference type="InterPro" id="IPR009057">
    <property type="entry name" value="Homeodomain-like_sf"/>
</dbReference>
<evidence type="ECO:0000313" key="6">
    <source>
        <dbReference type="WBParaSite" id="HCON_00083170-00001"/>
    </source>
</evidence>
<dbReference type="InterPro" id="IPR048703">
    <property type="entry name" value="Tnp_Tc3-like_HTH"/>
</dbReference>
<dbReference type="InterPro" id="IPR036397">
    <property type="entry name" value="RNaseH_sf"/>
</dbReference>
<dbReference type="Gene3D" id="1.10.10.60">
    <property type="entry name" value="Homeodomain-like"/>
    <property type="match status" value="1"/>
</dbReference>
<dbReference type="OrthoDB" id="5857894at2759"/>
<dbReference type="GO" id="GO:0003677">
    <property type="term" value="F:DNA binding"/>
    <property type="evidence" value="ECO:0007669"/>
    <property type="project" value="InterPro"/>
</dbReference>
<dbReference type="Gene3D" id="3.30.420.10">
    <property type="entry name" value="Ribonuclease H-like superfamily/Ribonuclease H"/>
    <property type="match status" value="1"/>
</dbReference>